<dbReference type="Pfam" id="PF06386">
    <property type="entry name" value="GvpL_GvpF"/>
    <property type="match status" value="1"/>
</dbReference>
<dbReference type="GO" id="GO:0031411">
    <property type="term" value="C:gas vesicle"/>
    <property type="evidence" value="ECO:0007669"/>
    <property type="project" value="UniProtKB-SubCell"/>
</dbReference>
<name>A0A540X4F3_9BACT</name>
<gene>
    <name evidence="4" type="ORF">FJV41_10455</name>
</gene>
<organism evidence="4 5">
    <name type="scientific">Myxococcus llanfairpwllgwyngyllgogerychwyrndrobwllllantysiliogogogochensis</name>
    <dbReference type="NCBI Taxonomy" id="2590453"/>
    <lineage>
        <taxon>Bacteria</taxon>
        <taxon>Pseudomonadati</taxon>
        <taxon>Myxococcota</taxon>
        <taxon>Myxococcia</taxon>
        <taxon>Myxococcales</taxon>
        <taxon>Cystobacterineae</taxon>
        <taxon>Myxococcaceae</taxon>
        <taxon>Myxococcus</taxon>
    </lineage>
</organism>
<dbReference type="EMBL" id="VIFM01000030">
    <property type="protein sequence ID" value="TQF16089.1"/>
    <property type="molecule type" value="Genomic_DNA"/>
</dbReference>
<dbReference type="Proteomes" id="UP000315369">
    <property type="component" value="Unassembled WGS sequence"/>
</dbReference>
<proteinExistence type="inferred from homology"/>
<evidence type="ECO:0000256" key="1">
    <source>
        <dbReference type="ARBA" id="ARBA00022987"/>
    </source>
</evidence>
<dbReference type="InterPro" id="IPR009430">
    <property type="entry name" value="GvpL/GvpF"/>
</dbReference>
<evidence type="ECO:0000313" key="4">
    <source>
        <dbReference type="EMBL" id="TQF16089.1"/>
    </source>
</evidence>
<dbReference type="AlphaFoldDB" id="A0A540X4F3"/>
<comment type="subcellular location">
    <subcellularLocation>
        <location evidence="2">Gas vesicle</location>
    </subcellularLocation>
</comment>
<dbReference type="PANTHER" id="PTHR36852">
    <property type="entry name" value="PROTEIN GVPL 2"/>
    <property type="match status" value="1"/>
</dbReference>
<sequence length="240" mass="26450">MVRTEGPLDFGPIGLGMPPAHVHAVREGALVALVSSAPARVVDPTRANLLAHQRAAEVMLREHTLLPVAFGTVLGSEAEVRRLLRSAQDALTRTLVALEGKVELGLKVLYHREHLARRMEFEDAGLRRRENELETEHERRLGQAVELRASLDMAAMLEGLHPLASATCTDAPVGERMLLNAAFLVARDAVPAFEARVRMLAARSDLYAFRFTGPWAPYSFVDVRLGLDDSPEPPDSRRAR</sequence>
<protein>
    <submittedName>
        <fullName evidence="4">GvpL/GvpF family gas vesicle protein</fullName>
    </submittedName>
</protein>
<keyword evidence="1" id="KW-0304">Gas vesicle</keyword>
<evidence type="ECO:0000313" key="5">
    <source>
        <dbReference type="Proteomes" id="UP000315369"/>
    </source>
</evidence>
<comment type="caution">
    <text evidence="4">The sequence shown here is derived from an EMBL/GenBank/DDBJ whole genome shotgun (WGS) entry which is preliminary data.</text>
</comment>
<comment type="similarity">
    <text evidence="3">Belongs to the gas vesicle GvpF/GvpL family.</text>
</comment>
<dbReference type="GO" id="GO:0031412">
    <property type="term" value="P:gas vesicle organization"/>
    <property type="evidence" value="ECO:0007669"/>
    <property type="project" value="InterPro"/>
</dbReference>
<evidence type="ECO:0000256" key="3">
    <source>
        <dbReference type="ARBA" id="ARBA00035643"/>
    </source>
</evidence>
<dbReference type="OrthoDB" id="144737at2"/>
<keyword evidence="5" id="KW-1185">Reference proteome</keyword>
<reference evidence="4 5" key="1">
    <citation type="submission" date="2019-06" db="EMBL/GenBank/DDBJ databases">
        <authorList>
            <person name="Livingstone P."/>
            <person name="Whitworth D."/>
        </authorList>
    </citation>
    <scope>NUCLEOTIDE SEQUENCE [LARGE SCALE GENOMIC DNA]</scope>
    <source>
        <strain evidence="4 5">AM401</strain>
    </source>
</reference>
<evidence type="ECO:0000256" key="2">
    <source>
        <dbReference type="ARBA" id="ARBA00035108"/>
    </source>
</evidence>
<dbReference type="PANTHER" id="PTHR36852:SF1">
    <property type="entry name" value="PROTEIN GVPL 2"/>
    <property type="match status" value="1"/>
</dbReference>
<accession>A0A540X4F3</accession>